<organism evidence="4">
    <name type="scientific">Caenorhabditis brenneri</name>
    <name type="common">Nematode worm</name>
    <dbReference type="NCBI Taxonomy" id="135651"/>
    <lineage>
        <taxon>Eukaryota</taxon>
        <taxon>Metazoa</taxon>
        <taxon>Ecdysozoa</taxon>
        <taxon>Nematoda</taxon>
        <taxon>Chromadorea</taxon>
        <taxon>Rhabditida</taxon>
        <taxon>Rhabditina</taxon>
        <taxon>Rhabditomorpha</taxon>
        <taxon>Rhabditoidea</taxon>
        <taxon>Rhabditidae</taxon>
        <taxon>Peloderinae</taxon>
        <taxon>Caenorhabditis</taxon>
    </lineage>
</organism>
<dbReference type="HOGENOM" id="CLU_671277_0_0_1"/>
<sequence>MISTGTSKRTARKSNFPSVAPMNSGGQELVENQKENQNIRGVTRKGSELTRIADKLIKRKNEQVLVLKHHIQNVPLKKRESDDGLSEFLCNIVQSMEQEEELPSDRNARLLRQIVDPLHHITPYPYKMTPAKIGQEEDHILTCFHISRNVFAEKVMRITYEEYMMARKAGKKSGRLWNIMERFVDLEKNVKEQLVDVLRDMKLAEEEEQKAETEQIMMDILDDFKKPLLMEKEQKFRDPWNSESQRNREEDLGPNAPKLTISDSLFQQILANLNSEDTLGSLVPNINFPDINPNGIASMMSIDPVPQDYNPDKTEIGERLLEWVKTTDLGKQVWVSGSSLILKIFKSTLQKPFYNLKTDKKLVYWRIQNLLSVKKGTESTGAQNKRKPSPRTLRNIAKRNRYLEKKNKMC</sequence>
<feature type="region of interest" description="Disordered" evidence="2">
    <location>
        <begin position="235"/>
        <end position="256"/>
    </location>
</feature>
<evidence type="ECO:0000256" key="2">
    <source>
        <dbReference type="SAM" id="MobiDB-lite"/>
    </source>
</evidence>
<protein>
    <recommendedName>
        <fullName evidence="5">CUT domain-containing protein</fullName>
    </recommendedName>
</protein>
<keyword evidence="1" id="KW-0175">Coiled coil</keyword>
<feature type="region of interest" description="Disordered" evidence="2">
    <location>
        <begin position="1"/>
        <end position="42"/>
    </location>
</feature>
<proteinExistence type="predicted"/>
<evidence type="ECO:0000256" key="1">
    <source>
        <dbReference type="SAM" id="Coils"/>
    </source>
</evidence>
<feature type="coiled-coil region" evidence="1">
    <location>
        <begin position="187"/>
        <end position="223"/>
    </location>
</feature>
<dbReference type="Proteomes" id="UP000008068">
    <property type="component" value="Unassembled WGS sequence"/>
</dbReference>
<name>G0NC67_CAEBE</name>
<reference evidence="4" key="1">
    <citation type="submission" date="2011-07" db="EMBL/GenBank/DDBJ databases">
        <authorList>
            <consortium name="Caenorhabditis brenneri Sequencing and Analysis Consortium"/>
            <person name="Wilson R.K."/>
        </authorList>
    </citation>
    <scope>NUCLEOTIDE SEQUENCE [LARGE SCALE GENOMIC DNA]</scope>
    <source>
        <strain evidence="4">PB2801</strain>
    </source>
</reference>
<evidence type="ECO:0000313" key="4">
    <source>
        <dbReference type="Proteomes" id="UP000008068"/>
    </source>
</evidence>
<evidence type="ECO:0008006" key="5">
    <source>
        <dbReference type="Google" id="ProtNLM"/>
    </source>
</evidence>
<accession>G0NC67</accession>
<evidence type="ECO:0000313" key="3">
    <source>
        <dbReference type="EMBL" id="EGT57344.1"/>
    </source>
</evidence>
<dbReference type="InParanoid" id="G0NC67"/>
<dbReference type="AlphaFoldDB" id="G0NC67"/>
<feature type="compositionally biased region" description="Polar residues" evidence="2">
    <location>
        <begin position="1"/>
        <end position="17"/>
    </location>
</feature>
<keyword evidence="4" id="KW-1185">Reference proteome</keyword>
<dbReference type="EMBL" id="GL379861">
    <property type="protein sequence ID" value="EGT57344.1"/>
    <property type="molecule type" value="Genomic_DNA"/>
</dbReference>
<feature type="compositionally biased region" description="Basic and acidic residues" evidence="2">
    <location>
        <begin position="235"/>
        <end position="251"/>
    </location>
</feature>
<gene>
    <name evidence="3" type="ORF">CAEBREN_03397</name>
</gene>